<evidence type="ECO:0000256" key="2">
    <source>
        <dbReference type="ARBA" id="ARBA00007118"/>
    </source>
</evidence>
<dbReference type="Proteomes" id="UP000593910">
    <property type="component" value="Chromosome"/>
</dbReference>
<name>A0A7M1AW70_9BACT</name>
<sequence length="221" mass="25517">MSVIEILKQRKSVRAFLNKDVEKEKIIQILESAKLSPSGVNMQPYNVCVVSGKKKTALENKMLEAFDNNRKEVMDYQYYPLEWREPYKSRRKDMGLLLYKTLGIKKEDKEKQLQQWRKNYKAFGAPVVLYFFIDSVLEKGSYLDYGIFLQSVMLVATELGLGSCPMASLAEFPLIVRDELGIDKDKTLLCGIALGYEDKDASVNSFKTERIPLEEFTTFYE</sequence>
<dbReference type="InterPro" id="IPR000415">
    <property type="entry name" value="Nitroreductase-like"/>
</dbReference>
<keyword evidence="4" id="KW-0288">FMN</keyword>
<evidence type="ECO:0000313" key="8">
    <source>
        <dbReference type="Proteomes" id="UP000593910"/>
    </source>
</evidence>
<dbReference type="KEGG" id="smax:FJR03_08105"/>
<keyword evidence="5" id="KW-0560">Oxidoreductase</keyword>
<organism evidence="7 8">
    <name type="scientific">Sulfurimonas marina</name>
    <dbReference type="NCBI Taxonomy" id="2590551"/>
    <lineage>
        <taxon>Bacteria</taxon>
        <taxon>Pseudomonadati</taxon>
        <taxon>Campylobacterota</taxon>
        <taxon>Epsilonproteobacteria</taxon>
        <taxon>Campylobacterales</taxon>
        <taxon>Sulfurimonadaceae</taxon>
        <taxon>Sulfurimonas</taxon>
    </lineage>
</organism>
<dbReference type="Pfam" id="PF00881">
    <property type="entry name" value="Nitroreductase"/>
    <property type="match status" value="1"/>
</dbReference>
<dbReference type="RefSeq" id="WP_193113018.1">
    <property type="nucleotide sequence ID" value="NZ_CP041165.1"/>
</dbReference>
<dbReference type="EMBL" id="CP041165">
    <property type="protein sequence ID" value="QOP41699.1"/>
    <property type="molecule type" value="Genomic_DNA"/>
</dbReference>
<keyword evidence="3" id="KW-0285">Flavoprotein</keyword>
<evidence type="ECO:0000256" key="5">
    <source>
        <dbReference type="ARBA" id="ARBA00023002"/>
    </source>
</evidence>
<dbReference type="PANTHER" id="PTHR43673">
    <property type="entry name" value="NAD(P)H NITROREDUCTASE YDGI-RELATED"/>
    <property type="match status" value="1"/>
</dbReference>
<dbReference type="SUPFAM" id="SSF55469">
    <property type="entry name" value="FMN-dependent nitroreductase-like"/>
    <property type="match status" value="1"/>
</dbReference>
<dbReference type="Gene3D" id="3.40.109.10">
    <property type="entry name" value="NADH Oxidase"/>
    <property type="match status" value="1"/>
</dbReference>
<evidence type="ECO:0000256" key="1">
    <source>
        <dbReference type="ARBA" id="ARBA00001917"/>
    </source>
</evidence>
<dbReference type="AlphaFoldDB" id="A0A7M1AW70"/>
<dbReference type="InterPro" id="IPR029479">
    <property type="entry name" value="Nitroreductase"/>
</dbReference>
<dbReference type="CDD" id="cd02136">
    <property type="entry name" value="PnbA_NfnB-like"/>
    <property type="match status" value="1"/>
</dbReference>
<reference evidence="7 8" key="1">
    <citation type="submission" date="2019-06" db="EMBL/GenBank/DDBJ databases">
        <title>Sulfurimonas gotlandica sp. nov., a chemoautotrophic and psychrotolerant epsilonproteobacterium isolated from a pelagic redoxcline, and an emended description of the genus Sulfurimonas.</title>
        <authorList>
            <person name="Wang S."/>
            <person name="Jiang L."/>
            <person name="Shao Z."/>
        </authorList>
    </citation>
    <scope>NUCLEOTIDE SEQUENCE [LARGE SCALE GENOMIC DNA]</scope>
    <source>
        <strain evidence="7 8">B2</strain>
    </source>
</reference>
<evidence type="ECO:0000259" key="6">
    <source>
        <dbReference type="Pfam" id="PF00881"/>
    </source>
</evidence>
<evidence type="ECO:0000256" key="3">
    <source>
        <dbReference type="ARBA" id="ARBA00022630"/>
    </source>
</evidence>
<gene>
    <name evidence="7" type="ORF">FJR03_08105</name>
</gene>
<feature type="domain" description="Nitroreductase" evidence="6">
    <location>
        <begin position="7"/>
        <end position="196"/>
    </location>
</feature>
<comment type="cofactor">
    <cofactor evidence="1">
        <name>FMN</name>
        <dbReference type="ChEBI" id="CHEBI:58210"/>
    </cofactor>
</comment>
<dbReference type="GO" id="GO:0016491">
    <property type="term" value="F:oxidoreductase activity"/>
    <property type="evidence" value="ECO:0007669"/>
    <property type="project" value="UniProtKB-KW"/>
</dbReference>
<evidence type="ECO:0000256" key="4">
    <source>
        <dbReference type="ARBA" id="ARBA00022643"/>
    </source>
</evidence>
<keyword evidence="8" id="KW-1185">Reference proteome</keyword>
<proteinExistence type="inferred from homology"/>
<protein>
    <submittedName>
        <fullName evidence="7">Nitroreductase</fullName>
    </submittedName>
</protein>
<dbReference type="PANTHER" id="PTHR43673:SF2">
    <property type="entry name" value="NITROREDUCTASE"/>
    <property type="match status" value="1"/>
</dbReference>
<evidence type="ECO:0000313" key="7">
    <source>
        <dbReference type="EMBL" id="QOP41699.1"/>
    </source>
</evidence>
<accession>A0A7M1AW70</accession>
<comment type="similarity">
    <text evidence="2">Belongs to the nitroreductase family.</text>
</comment>